<feature type="region of interest" description="Disordered" evidence="1">
    <location>
        <begin position="83"/>
        <end position="118"/>
    </location>
</feature>
<proteinExistence type="predicted"/>
<name>A0ABP9XYN2_9FUNG</name>
<organism evidence="2 3">
    <name type="scientific">Helicostylum pulchrum</name>
    <dbReference type="NCBI Taxonomy" id="562976"/>
    <lineage>
        <taxon>Eukaryota</taxon>
        <taxon>Fungi</taxon>
        <taxon>Fungi incertae sedis</taxon>
        <taxon>Mucoromycota</taxon>
        <taxon>Mucoromycotina</taxon>
        <taxon>Mucoromycetes</taxon>
        <taxon>Mucorales</taxon>
        <taxon>Mucorineae</taxon>
        <taxon>Mucoraceae</taxon>
        <taxon>Helicostylum</taxon>
    </lineage>
</organism>
<evidence type="ECO:0000313" key="2">
    <source>
        <dbReference type="EMBL" id="GAA5799879.1"/>
    </source>
</evidence>
<comment type="caution">
    <text evidence="2">The sequence shown here is derived from an EMBL/GenBank/DDBJ whole genome shotgun (WGS) entry which is preliminary data.</text>
</comment>
<protein>
    <submittedName>
        <fullName evidence="2">Uncharacterized protein</fullName>
    </submittedName>
</protein>
<gene>
    <name evidence="2" type="ORF">HPULCUR_005300</name>
</gene>
<dbReference type="EMBL" id="BAABUJ010000014">
    <property type="protein sequence ID" value="GAA5799879.1"/>
    <property type="molecule type" value="Genomic_DNA"/>
</dbReference>
<sequence length="118" mass="13263">MGNSCCPGESASLDDRERRELEAIRLAKEESQRNANQHQMIQVKAESVKDLSASQIENHIYPAPDYIRAKSTSIKEKPHLDDLKGAKFMNDPNPTPNPNEQDVYAQIYPPPKPVSVFS</sequence>
<keyword evidence="3" id="KW-1185">Reference proteome</keyword>
<reference evidence="2 3" key="1">
    <citation type="submission" date="2024-04" db="EMBL/GenBank/DDBJ databases">
        <title>genome sequences of Mucor flavus KT1a and Helicostylum pulchrum KT1b strains isolation_sourced from the surface of a dry-aged beef.</title>
        <authorList>
            <person name="Toyotome T."/>
            <person name="Hosono M."/>
            <person name="Torimaru M."/>
            <person name="Fukuda K."/>
            <person name="Mikami N."/>
        </authorList>
    </citation>
    <scope>NUCLEOTIDE SEQUENCE [LARGE SCALE GENOMIC DNA]</scope>
    <source>
        <strain evidence="2 3">KT1b</strain>
    </source>
</reference>
<evidence type="ECO:0000256" key="1">
    <source>
        <dbReference type="SAM" id="MobiDB-lite"/>
    </source>
</evidence>
<evidence type="ECO:0000313" key="3">
    <source>
        <dbReference type="Proteomes" id="UP001476247"/>
    </source>
</evidence>
<accession>A0ABP9XYN2</accession>
<feature type="compositionally biased region" description="Pro residues" evidence="1">
    <location>
        <begin position="108"/>
        <end position="118"/>
    </location>
</feature>
<dbReference type="Proteomes" id="UP001476247">
    <property type="component" value="Unassembled WGS sequence"/>
</dbReference>